<dbReference type="Proteomes" id="UP000316079">
    <property type="component" value="Unassembled WGS sequence"/>
</dbReference>
<protein>
    <submittedName>
        <fullName evidence="2">Uncharacterized protein</fullName>
    </submittedName>
</protein>
<evidence type="ECO:0000256" key="1">
    <source>
        <dbReference type="SAM" id="Phobius"/>
    </source>
</evidence>
<comment type="caution">
    <text evidence="2">The sequence shown here is derived from an EMBL/GenBank/DDBJ whole genome shotgun (WGS) entry which is preliminary data.</text>
</comment>
<name>A0A553RND7_9TELE</name>
<gene>
    <name evidence="2" type="ORF">DNTS_016503</name>
</gene>
<keyword evidence="1" id="KW-1133">Transmembrane helix</keyword>
<evidence type="ECO:0000313" key="2">
    <source>
        <dbReference type="EMBL" id="TRZ03690.1"/>
    </source>
</evidence>
<evidence type="ECO:0000313" key="3">
    <source>
        <dbReference type="Proteomes" id="UP000316079"/>
    </source>
</evidence>
<keyword evidence="1" id="KW-0812">Transmembrane</keyword>
<proteinExistence type="predicted"/>
<reference evidence="2 3" key="1">
    <citation type="journal article" date="2019" name="Sci. Data">
        <title>Hybrid genome assembly and annotation of Danionella translucida.</title>
        <authorList>
            <person name="Kadobianskyi M."/>
            <person name="Schulze L."/>
            <person name="Schuelke M."/>
            <person name="Judkewitz B."/>
        </authorList>
    </citation>
    <scope>NUCLEOTIDE SEQUENCE [LARGE SCALE GENOMIC DNA]</scope>
    <source>
        <strain evidence="2 3">Bolton</strain>
    </source>
</reference>
<feature type="non-terminal residue" evidence="2">
    <location>
        <position position="49"/>
    </location>
</feature>
<keyword evidence="3" id="KW-1185">Reference proteome</keyword>
<feature type="transmembrane region" description="Helical" evidence="1">
    <location>
        <begin position="6"/>
        <end position="25"/>
    </location>
</feature>
<organism evidence="2 3">
    <name type="scientific">Danionella cerebrum</name>
    <dbReference type="NCBI Taxonomy" id="2873325"/>
    <lineage>
        <taxon>Eukaryota</taxon>
        <taxon>Metazoa</taxon>
        <taxon>Chordata</taxon>
        <taxon>Craniata</taxon>
        <taxon>Vertebrata</taxon>
        <taxon>Euteleostomi</taxon>
        <taxon>Actinopterygii</taxon>
        <taxon>Neopterygii</taxon>
        <taxon>Teleostei</taxon>
        <taxon>Ostariophysi</taxon>
        <taxon>Cypriniformes</taxon>
        <taxon>Danionidae</taxon>
        <taxon>Danioninae</taxon>
        <taxon>Danionella</taxon>
    </lineage>
</organism>
<keyword evidence="1" id="KW-0472">Membrane</keyword>
<dbReference type="AlphaFoldDB" id="A0A553RND7"/>
<accession>A0A553RND7</accession>
<sequence>MGMLLGVVGALVLCLIIAGVGILLWKKKSGFKPVSGSDDGSSNHSSPEA</sequence>
<dbReference type="EMBL" id="SRMA01004188">
    <property type="protein sequence ID" value="TRZ03690.1"/>
    <property type="molecule type" value="Genomic_DNA"/>
</dbReference>